<dbReference type="GO" id="GO:0031209">
    <property type="term" value="C:SCAR complex"/>
    <property type="evidence" value="ECO:0007669"/>
    <property type="project" value="TreeGrafter"/>
</dbReference>
<evidence type="ECO:0000256" key="1">
    <source>
        <dbReference type="ARBA" id="ARBA00037947"/>
    </source>
</evidence>
<name>A0AAW0KET1_QUESU</name>
<dbReference type="GO" id="GO:0016477">
    <property type="term" value="P:cell migration"/>
    <property type="evidence" value="ECO:0007669"/>
    <property type="project" value="TreeGrafter"/>
</dbReference>
<evidence type="ECO:0000313" key="2">
    <source>
        <dbReference type="EMBL" id="KAK7837624.1"/>
    </source>
</evidence>
<gene>
    <name evidence="2" type="primary">NAP1_4</name>
    <name evidence="2" type="ORF">CFP56_021032</name>
</gene>
<dbReference type="Proteomes" id="UP000237347">
    <property type="component" value="Unassembled WGS sequence"/>
</dbReference>
<reference evidence="2 3" key="1">
    <citation type="journal article" date="2018" name="Sci. Data">
        <title>The draft genome sequence of cork oak.</title>
        <authorList>
            <person name="Ramos A.M."/>
            <person name="Usie A."/>
            <person name="Barbosa P."/>
            <person name="Barros P.M."/>
            <person name="Capote T."/>
            <person name="Chaves I."/>
            <person name="Simoes F."/>
            <person name="Abreu I."/>
            <person name="Carrasquinho I."/>
            <person name="Faro C."/>
            <person name="Guimaraes J.B."/>
            <person name="Mendonca D."/>
            <person name="Nobrega F."/>
            <person name="Rodrigues L."/>
            <person name="Saibo N.J.M."/>
            <person name="Varela M.C."/>
            <person name="Egas C."/>
            <person name="Matos J."/>
            <person name="Miguel C.M."/>
            <person name="Oliveira M.M."/>
            <person name="Ricardo C.P."/>
            <person name="Goncalves S."/>
        </authorList>
    </citation>
    <scope>NUCLEOTIDE SEQUENCE [LARGE SCALE GENOMIC DNA]</scope>
    <source>
        <strain evidence="3">cv. HL8</strain>
    </source>
</reference>
<dbReference type="GO" id="GO:0000902">
    <property type="term" value="P:cell morphogenesis"/>
    <property type="evidence" value="ECO:0007669"/>
    <property type="project" value="TreeGrafter"/>
</dbReference>
<dbReference type="PANTHER" id="PTHR12093:SF10">
    <property type="entry name" value="MEMBRANE-ASSOCIATED PROTEIN HEM"/>
    <property type="match status" value="1"/>
</dbReference>
<comment type="caution">
    <text evidence="2">The sequence shown here is derived from an EMBL/GenBank/DDBJ whole genome shotgun (WGS) entry which is preliminary data.</text>
</comment>
<accession>A0AAW0KET1</accession>
<dbReference type="GO" id="GO:0030031">
    <property type="term" value="P:cell projection assembly"/>
    <property type="evidence" value="ECO:0007669"/>
    <property type="project" value="TreeGrafter"/>
</dbReference>
<dbReference type="InterPro" id="IPR019137">
    <property type="entry name" value="Nck-associated_protein-1"/>
</dbReference>
<dbReference type="Pfam" id="PF09735">
    <property type="entry name" value="Nckap1"/>
    <property type="match status" value="1"/>
</dbReference>
<comment type="similarity">
    <text evidence="1">Belongs to the HEM-1/HEM-2 family.</text>
</comment>
<evidence type="ECO:0000313" key="3">
    <source>
        <dbReference type="Proteomes" id="UP000237347"/>
    </source>
</evidence>
<sequence>MVLQIYNLLHAMSNNDRDCDFYHRLVQFIDSYDPPLKGLQEDLNFVSPRIGEPHQNSLILHAFMDLFCSFVRVNLFSEKASQLSIVFHLSVFNFLPVYPSLKSPLVETF</sequence>
<dbReference type="EMBL" id="PKMF04000325">
    <property type="protein sequence ID" value="KAK7837624.1"/>
    <property type="molecule type" value="Genomic_DNA"/>
</dbReference>
<dbReference type="GO" id="GO:0030866">
    <property type="term" value="P:cortical actin cytoskeleton organization"/>
    <property type="evidence" value="ECO:0007669"/>
    <property type="project" value="TreeGrafter"/>
</dbReference>
<protein>
    <submittedName>
        <fullName evidence="2">Protein nap1</fullName>
    </submittedName>
</protein>
<dbReference type="PANTHER" id="PTHR12093">
    <property type="entry name" value="NCK-ASSOCIATED PROTEIN 1"/>
    <property type="match status" value="1"/>
</dbReference>
<keyword evidence="3" id="KW-1185">Reference proteome</keyword>
<organism evidence="2 3">
    <name type="scientific">Quercus suber</name>
    <name type="common">Cork oak</name>
    <dbReference type="NCBI Taxonomy" id="58331"/>
    <lineage>
        <taxon>Eukaryota</taxon>
        <taxon>Viridiplantae</taxon>
        <taxon>Streptophyta</taxon>
        <taxon>Embryophyta</taxon>
        <taxon>Tracheophyta</taxon>
        <taxon>Spermatophyta</taxon>
        <taxon>Magnoliopsida</taxon>
        <taxon>eudicotyledons</taxon>
        <taxon>Gunneridae</taxon>
        <taxon>Pentapetalae</taxon>
        <taxon>rosids</taxon>
        <taxon>fabids</taxon>
        <taxon>Fagales</taxon>
        <taxon>Fagaceae</taxon>
        <taxon>Quercus</taxon>
    </lineage>
</organism>
<proteinExistence type="inferred from homology"/>
<dbReference type="AlphaFoldDB" id="A0AAW0KET1"/>